<feature type="non-terminal residue" evidence="16">
    <location>
        <position position="1"/>
    </location>
</feature>
<dbReference type="Pfam" id="PF00115">
    <property type="entry name" value="COX1"/>
    <property type="match status" value="1"/>
</dbReference>
<feature type="transmembrane region" description="Helical" evidence="14">
    <location>
        <begin position="16"/>
        <end position="37"/>
    </location>
</feature>
<comment type="similarity">
    <text evidence="5">In the N-terminal section; belongs to the heme-copper respiratory oxidase family.</text>
</comment>
<dbReference type="Proteomes" id="UP000179920">
    <property type="component" value="Mitochondrion MITO"/>
</dbReference>
<feature type="transmembrane region" description="Helical" evidence="14">
    <location>
        <begin position="103"/>
        <end position="125"/>
    </location>
</feature>
<evidence type="ECO:0000256" key="10">
    <source>
        <dbReference type="ARBA" id="ARBA00022886"/>
    </source>
</evidence>
<geneLocation type="mitochondrion" evidence="16"/>
<name>A0A1K0HDM1_9BASI</name>
<comment type="similarity">
    <text evidence="4">In the C-terminal section; belongs to the LAGLIDADG endonuclease family.</text>
</comment>
<dbReference type="GO" id="GO:0005739">
    <property type="term" value="C:mitochondrion"/>
    <property type="evidence" value="ECO:0007669"/>
    <property type="project" value="UniProtKB-SubCell"/>
</dbReference>
<feature type="transmembrane region" description="Helical" evidence="14">
    <location>
        <begin position="265"/>
        <end position="286"/>
    </location>
</feature>
<comment type="subcellular location">
    <subcellularLocation>
        <location evidence="2">Membrane</location>
        <topology evidence="2">Multi-pass membrane protein</topology>
    </subcellularLocation>
    <subcellularLocation>
        <location evidence="3">Mitochondrion</location>
    </subcellularLocation>
</comment>
<dbReference type="PROSITE" id="PS50855">
    <property type="entry name" value="COX1"/>
    <property type="match status" value="1"/>
</dbReference>
<feature type="transmembrane region" description="Helical" evidence="14">
    <location>
        <begin position="298"/>
        <end position="322"/>
    </location>
</feature>
<dbReference type="GO" id="GO:0045277">
    <property type="term" value="C:respiratory chain complex IV"/>
    <property type="evidence" value="ECO:0007669"/>
    <property type="project" value="InterPro"/>
</dbReference>
<dbReference type="PANTHER" id="PTHR10422">
    <property type="entry name" value="CYTOCHROME C OXIDASE SUBUNIT 1"/>
    <property type="match status" value="1"/>
</dbReference>
<feature type="transmembrane region" description="Helical" evidence="14">
    <location>
        <begin position="182"/>
        <end position="209"/>
    </location>
</feature>
<dbReference type="SUPFAM" id="SSF55608">
    <property type="entry name" value="Homing endonucleases"/>
    <property type="match status" value="2"/>
</dbReference>
<dbReference type="Pfam" id="PF00961">
    <property type="entry name" value="LAGLIDADG_1"/>
    <property type="match status" value="1"/>
</dbReference>
<evidence type="ECO:0000256" key="7">
    <source>
        <dbReference type="ARBA" id="ARBA00022722"/>
    </source>
</evidence>
<dbReference type="FunFam" id="1.20.210.10:FF:000016">
    <property type="entry name" value="Probable intron-encoded endonuclease aI7"/>
    <property type="match status" value="1"/>
</dbReference>
<feature type="transmembrane region" description="Helical" evidence="14">
    <location>
        <begin position="239"/>
        <end position="258"/>
    </location>
</feature>
<dbReference type="Gene3D" id="1.20.210.10">
    <property type="entry name" value="Cytochrome c oxidase-like, subunit I domain"/>
    <property type="match status" value="1"/>
</dbReference>
<feature type="transmembrane region" description="Helical" evidence="14">
    <location>
        <begin position="145"/>
        <end position="170"/>
    </location>
</feature>
<evidence type="ECO:0000256" key="3">
    <source>
        <dbReference type="ARBA" id="ARBA00004173"/>
    </source>
</evidence>
<reference evidence="17" key="1">
    <citation type="submission" date="2016-04" db="EMBL/GenBank/DDBJ databases">
        <authorList>
            <person name="Guldener U."/>
            <person name="Guldener U."/>
        </authorList>
    </citation>
    <scope>NUCLEOTIDE SEQUENCE [LARGE SCALE GENOMIC DNA]</scope>
    <source>
        <strain evidence="17">UB2112</strain>
    </source>
</reference>
<dbReference type="InterPro" id="IPR000883">
    <property type="entry name" value="Cyt_C_Oxase_1"/>
</dbReference>
<keyword evidence="6 14" id="KW-0812">Transmembrane</keyword>
<dbReference type="InterPro" id="IPR036927">
    <property type="entry name" value="Cyt_c_oxase-like_su1_sf"/>
</dbReference>
<dbReference type="GO" id="GO:0015990">
    <property type="term" value="P:electron transport coupled proton transport"/>
    <property type="evidence" value="ECO:0007669"/>
    <property type="project" value="TreeGrafter"/>
</dbReference>
<evidence type="ECO:0000256" key="13">
    <source>
        <dbReference type="ARBA" id="ARBA00023136"/>
    </source>
</evidence>
<dbReference type="GO" id="GO:0020037">
    <property type="term" value="F:heme binding"/>
    <property type="evidence" value="ECO:0007669"/>
    <property type="project" value="InterPro"/>
</dbReference>
<feature type="transmembrane region" description="Helical" evidence="14">
    <location>
        <begin position="334"/>
        <end position="358"/>
    </location>
</feature>
<dbReference type="GO" id="GO:0016787">
    <property type="term" value="F:hydrolase activity"/>
    <property type="evidence" value="ECO:0007669"/>
    <property type="project" value="UniProtKB-KW"/>
</dbReference>
<keyword evidence="8 16" id="KW-0255">Endonuclease</keyword>
<dbReference type="InterPro" id="IPR023616">
    <property type="entry name" value="Cyt_c_oxase-like_su1_dom"/>
</dbReference>
<evidence type="ECO:0000313" key="17">
    <source>
        <dbReference type="Proteomes" id="UP000179920"/>
    </source>
</evidence>
<evidence type="ECO:0000256" key="12">
    <source>
        <dbReference type="ARBA" id="ARBA00023128"/>
    </source>
</evidence>
<gene>
    <name evidence="16" type="ORF">UBRO_21206</name>
</gene>
<dbReference type="InterPro" id="IPR033944">
    <property type="entry name" value="Cyt_c_oxase_su1_dom"/>
</dbReference>
<evidence type="ECO:0000256" key="1">
    <source>
        <dbReference type="ARBA" id="ARBA00002670"/>
    </source>
</evidence>
<evidence type="ECO:0000256" key="2">
    <source>
        <dbReference type="ARBA" id="ARBA00004141"/>
    </source>
</evidence>
<keyword evidence="7" id="KW-0540">Nuclease</keyword>
<evidence type="ECO:0000256" key="4">
    <source>
        <dbReference type="ARBA" id="ARBA00009332"/>
    </source>
</evidence>
<dbReference type="GO" id="GO:0004129">
    <property type="term" value="F:cytochrome-c oxidase activity"/>
    <property type="evidence" value="ECO:0007669"/>
    <property type="project" value="InterPro"/>
</dbReference>
<evidence type="ECO:0000256" key="9">
    <source>
        <dbReference type="ARBA" id="ARBA00022801"/>
    </source>
</evidence>
<keyword evidence="9" id="KW-0378">Hydrolase</keyword>
<dbReference type="GO" id="GO:0004519">
    <property type="term" value="F:endonuclease activity"/>
    <property type="evidence" value="ECO:0007669"/>
    <property type="project" value="UniProtKB-KW"/>
</dbReference>
<dbReference type="PANTHER" id="PTHR10422:SF18">
    <property type="entry name" value="CYTOCHROME C OXIDASE SUBUNIT 1"/>
    <property type="match status" value="1"/>
</dbReference>
<dbReference type="InterPro" id="IPR004860">
    <property type="entry name" value="LAGLIDADG_dom"/>
</dbReference>
<accession>A0A1K0HDM1</accession>
<evidence type="ECO:0000256" key="8">
    <source>
        <dbReference type="ARBA" id="ARBA00022759"/>
    </source>
</evidence>
<evidence type="ECO:0000313" key="16">
    <source>
        <dbReference type="EMBL" id="SAM86523.1"/>
    </source>
</evidence>
<dbReference type="GO" id="GO:0006314">
    <property type="term" value="P:intron homing"/>
    <property type="evidence" value="ECO:0007669"/>
    <property type="project" value="UniProtKB-KW"/>
</dbReference>
<dbReference type="PRINTS" id="PR01165">
    <property type="entry name" value="CYCOXIDASEI"/>
</dbReference>
<dbReference type="SUPFAM" id="SSF81442">
    <property type="entry name" value="Cytochrome c oxidase subunit I-like"/>
    <property type="match status" value="1"/>
</dbReference>
<proteinExistence type="inferred from homology"/>
<keyword evidence="12" id="KW-0496">Mitochondrion</keyword>
<feature type="domain" description="Cytochrome oxidase subunit I profile" evidence="15">
    <location>
        <begin position="1"/>
        <end position="365"/>
    </location>
</feature>
<evidence type="ECO:0000256" key="14">
    <source>
        <dbReference type="SAM" id="Phobius"/>
    </source>
</evidence>
<protein>
    <submittedName>
        <fullName evidence="16">Intron-encoded LAGLIDADG endonuclease</fullName>
    </submittedName>
</protein>
<dbReference type="AlphaFoldDB" id="A0A1K0HDM1"/>
<feature type="transmembrane region" description="Helical" evidence="14">
    <location>
        <begin position="57"/>
        <end position="82"/>
    </location>
</feature>
<dbReference type="GO" id="GO:0006123">
    <property type="term" value="P:mitochondrial electron transport, cytochrome c to oxygen"/>
    <property type="evidence" value="ECO:0007669"/>
    <property type="project" value="TreeGrafter"/>
</dbReference>
<keyword evidence="13 14" id="KW-0472">Membrane</keyword>
<keyword evidence="11 14" id="KW-1133">Transmembrane helix</keyword>
<dbReference type="EMBL" id="LT558140">
    <property type="protein sequence ID" value="SAM86523.1"/>
    <property type="molecule type" value="Genomic_DNA"/>
</dbReference>
<evidence type="ECO:0000256" key="11">
    <source>
        <dbReference type="ARBA" id="ARBA00022989"/>
    </source>
</evidence>
<organism evidence="16 17">
    <name type="scientific">Ustilago bromivora</name>
    <dbReference type="NCBI Taxonomy" id="307758"/>
    <lineage>
        <taxon>Eukaryota</taxon>
        <taxon>Fungi</taxon>
        <taxon>Dikarya</taxon>
        <taxon>Basidiomycota</taxon>
        <taxon>Ustilaginomycotina</taxon>
        <taxon>Ustilaginomycetes</taxon>
        <taxon>Ustilaginales</taxon>
        <taxon>Ustilaginaceae</taxon>
        <taxon>Ustilago</taxon>
    </lineage>
</organism>
<dbReference type="CDD" id="cd01663">
    <property type="entry name" value="Cyt_c_Oxidase_I"/>
    <property type="match status" value="1"/>
</dbReference>
<evidence type="ECO:0000256" key="6">
    <source>
        <dbReference type="ARBA" id="ARBA00022692"/>
    </source>
</evidence>
<dbReference type="InterPro" id="IPR027434">
    <property type="entry name" value="Homing_endonucl"/>
</dbReference>
<keyword evidence="10" id="KW-0404">Intron homing</keyword>
<evidence type="ECO:0000259" key="15">
    <source>
        <dbReference type="PROSITE" id="PS50855"/>
    </source>
</evidence>
<evidence type="ECO:0000256" key="5">
    <source>
        <dbReference type="ARBA" id="ARBA00010468"/>
    </source>
</evidence>
<sequence length="652" mass="72591">VVRWLYSTNAKDIGTLYLIFAVFAAMIGTAFSVLIRMELAAPGVQYLNGDHQLYNIITAHAFVMIFFMVMPAMVGGFGNYLVPVMIGAPDMAFPRLNNISFWLLPPSLILLLASAFVEQGAGTGWTVYPPLSGLQSHSGGSVDLAIFSLHLSGISSMLGAMNFITTVLNMRNPGMTLHKLPLFVWAIFVTAILLLLSLPVLAGAITMLLTDRNFNTSFYDPAGGGDPILYQHLFSHPEVYILIIPGFGMISHIVSAFSGKPVFGYLGMVYAMFSIGILGFLVWSHHMYAVGLDVDTRAYFTAATMIIAVPTGIKIFSWLATLYGGSLRITTPMLFALGFIALFTIGGLTGVILANASLDVALHDTQSIKQLLTGTLITQRPLCYKPRLIFPEGRILSRQQLDAFVVGLIDGDGSLQVNHWRYKILQFRLVVKLSDKPMNYEMLCAISSIYGGNVRRVLKGGYVIWTVNDKKTFTRTILPLFKKYPPLTSRMHLQLHFFLLFFNDPNLDLYFKHRNWKYIDRDKISPLFGATRPSYFSDWLAGFIEAEGCFSNGSSGTSTFSIAQNHDHYLIEAIRDFYDVSHLTIHKSIGKVSGYTLYTLQIRSLIGVSRVVNHCMPLLQGYKYLQLVEFINKSLPKAGRLRSYSVTKELIT</sequence>
<dbReference type="Gene3D" id="3.10.28.10">
    <property type="entry name" value="Homing endonucleases"/>
    <property type="match status" value="2"/>
</dbReference>
<comment type="function">
    <text evidence="1">Mitochondrial DNA endonuclease involved in intron homing.</text>
</comment>